<dbReference type="Pfam" id="PF00005">
    <property type="entry name" value="ABC_tran"/>
    <property type="match status" value="1"/>
</dbReference>
<organism evidence="5 6">
    <name type="scientific">Dinghuibacter silviterrae</name>
    <dbReference type="NCBI Taxonomy" id="1539049"/>
    <lineage>
        <taxon>Bacteria</taxon>
        <taxon>Pseudomonadati</taxon>
        <taxon>Bacteroidota</taxon>
        <taxon>Chitinophagia</taxon>
        <taxon>Chitinophagales</taxon>
        <taxon>Chitinophagaceae</taxon>
        <taxon>Dinghuibacter</taxon>
    </lineage>
</organism>
<accession>A0A4V3GLY1</accession>
<dbReference type="Gene3D" id="3.40.50.300">
    <property type="entry name" value="P-loop containing nucleotide triphosphate hydrolases"/>
    <property type="match status" value="1"/>
</dbReference>
<dbReference type="AlphaFoldDB" id="A0A4V3GLY1"/>
<dbReference type="Proteomes" id="UP000294498">
    <property type="component" value="Unassembled WGS sequence"/>
</dbReference>
<dbReference type="PROSITE" id="PS50893">
    <property type="entry name" value="ABC_TRANSPORTER_2"/>
    <property type="match status" value="1"/>
</dbReference>
<proteinExistence type="predicted"/>
<dbReference type="InterPro" id="IPR003439">
    <property type="entry name" value="ABC_transporter-like_ATP-bd"/>
</dbReference>
<dbReference type="PANTHER" id="PTHR42781:SF4">
    <property type="entry name" value="SPERMIDINE_PUTRESCINE IMPORT ATP-BINDING PROTEIN POTA"/>
    <property type="match status" value="1"/>
</dbReference>
<dbReference type="InterPro" id="IPR003593">
    <property type="entry name" value="AAA+_ATPase"/>
</dbReference>
<keyword evidence="6" id="KW-1185">Reference proteome</keyword>
<evidence type="ECO:0000256" key="1">
    <source>
        <dbReference type="ARBA" id="ARBA00022448"/>
    </source>
</evidence>
<comment type="caution">
    <text evidence="5">The sequence shown here is derived from an EMBL/GenBank/DDBJ whole genome shotgun (WGS) entry which is preliminary data.</text>
</comment>
<dbReference type="PROSITE" id="PS00211">
    <property type="entry name" value="ABC_TRANSPORTER_1"/>
    <property type="match status" value="1"/>
</dbReference>
<dbReference type="GO" id="GO:0005524">
    <property type="term" value="F:ATP binding"/>
    <property type="evidence" value="ECO:0007669"/>
    <property type="project" value="UniProtKB-KW"/>
</dbReference>
<keyword evidence="3 5" id="KW-0067">ATP-binding</keyword>
<keyword evidence="2" id="KW-0547">Nucleotide-binding</keyword>
<evidence type="ECO:0000313" key="5">
    <source>
        <dbReference type="EMBL" id="TDX01313.1"/>
    </source>
</evidence>
<sequence>MIRIKAHTPILDLSLEVASRSLVVLYGPSGSGKTTLLRMVAGLARSGFYLEVDGEVWDDPLLKIHRPPQQRGIGMVFQDYALFPHLSVRENLALANGSDAKRIDYLIDALNLAPLADRKPARLSGGQQQRAALARALARRPRLLLLDEPLSAQDDVLRARLQGFLLDIHRTEGLTTLLVTHDRQEAARLADTVVSMADGRVTGQGAPREVWGGRGEIY</sequence>
<dbReference type="PANTHER" id="PTHR42781">
    <property type="entry name" value="SPERMIDINE/PUTRESCINE IMPORT ATP-BINDING PROTEIN POTA"/>
    <property type="match status" value="1"/>
</dbReference>
<dbReference type="RefSeq" id="WP_133993737.1">
    <property type="nucleotide sequence ID" value="NZ_SODV01000001.1"/>
</dbReference>
<dbReference type="InterPro" id="IPR050093">
    <property type="entry name" value="ABC_SmlMolc_Importer"/>
</dbReference>
<protein>
    <submittedName>
        <fullName evidence="5">Molybdate transport system ATP-binding protein</fullName>
    </submittedName>
</protein>
<feature type="domain" description="ABC transporter" evidence="4">
    <location>
        <begin position="2"/>
        <end position="217"/>
    </location>
</feature>
<dbReference type="GO" id="GO:0016887">
    <property type="term" value="F:ATP hydrolysis activity"/>
    <property type="evidence" value="ECO:0007669"/>
    <property type="project" value="InterPro"/>
</dbReference>
<dbReference type="InterPro" id="IPR027417">
    <property type="entry name" value="P-loop_NTPase"/>
</dbReference>
<dbReference type="SMART" id="SM00382">
    <property type="entry name" value="AAA"/>
    <property type="match status" value="1"/>
</dbReference>
<dbReference type="SUPFAM" id="SSF52540">
    <property type="entry name" value="P-loop containing nucleoside triphosphate hydrolases"/>
    <property type="match status" value="1"/>
</dbReference>
<reference evidence="5 6" key="1">
    <citation type="submission" date="2019-03" db="EMBL/GenBank/DDBJ databases">
        <title>Genomic Encyclopedia of Type Strains, Phase IV (KMG-IV): sequencing the most valuable type-strain genomes for metagenomic binning, comparative biology and taxonomic classification.</title>
        <authorList>
            <person name="Goeker M."/>
        </authorList>
    </citation>
    <scope>NUCLEOTIDE SEQUENCE [LARGE SCALE GENOMIC DNA]</scope>
    <source>
        <strain evidence="5 6">DSM 100059</strain>
    </source>
</reference>
<keyword evidence="1" id="KW-0813">Transport</keyword>
<dbReference type="OrthoDB" id="9802264at2"/>
<name>A0A4V3GLY1_9BACT</name>
<gene>
    <name evidence="5" type="ORF">EDB95_2346</name>
</gene>
<dbReference type="InterPro" id="IPR017871">
    <property type="entry name" value="ABC_transporter-like_CS"/>
</dbReference>
<evidence type="ECO:0000256" key="2">
    <source>
        <dbReference type="ARBA" id="ARBA00022741"/>
    </source>
</evidence>
<evidence type="ECO:0000313" key="6">
    <source>
        <dbReference type="Proteomes" id="UP000294498"/>
    </source>
</evidence>
<dbReference type="EMBL" id="SODV01000001">
    <property type="protein sequence ID" value="TDX01313.1"/>
    <property type="molecule type" value="Genomic_DNA"/>
</dbReference>
<evidence type="ECO:0000259" key="4">
    <source>
        <dbReference type="PROSITE" id="PS50893"/>
    </source>
</evidence>
<evidence type="ECO:0000256" key="3">
    <source>
        <dbReference type="ARBA" id="ARBA00022840"/>
    </source>
</evidence>